<dbReference type="EMBL" id="BLXT01000290">
    <property type="protein sequence ID" value="GFN75690.1"/>
    <property type="molecule type" value="Genomic_DNA"/>
</dbReference>
<dbReference type="AlphaFoldDB" id="A0AAV3XXW9"/>
<accession>A0AAV3XXW9</accession>
<comment type="caution">
    <text evidence="1">The sequence shown here is derived from an EMBL/GenBank/DDBJ whole genome shotgun (WGS) entry which is preliminary data.</text>
</comment>
<evidence type="ECO:0000313" key="1">
    <source>
        <dbReference type="EMBL" id="GFN75690.1"/>
    </source>
</evidence>
<protein>
    <submittedName>
        <fullName evidence="1">Uncharacterized protein</fullName>
    </submittedName>
</protein>
<reference evidence="1 2" key="1">
    <citation type="journal article" date="2021" name="Elife">
        <title>Chloroplast acquisition without the gene transfer in kleptoplastic sea slugs, Plakobranchus ocellatus.</title>
        <authorList>
            <person name="Maeda T."/>
            <person name="Takahashi S."/>
            <person name="Yoshida T."/>
            <person name="Shimamura S."/>
            <person name="Takaki Y."/>
            <person name="Nagai Y."/>
            <person name="Toyoda A."/>
            <person name="Suzuki Y."/>
            <person name="Arimoto A."/>
            <person name="Ishii H."/>
            <person name="Satoh N."/>
            <person name="Nishiyama T."/>
            <person name="Hasebe M."/>
            <person name="Maruyama T."/>
            <person name="Minagawa J."/>
            <person name="Obokata J."/>
            <person name="Shigenobu S."/>
        </authorList>
    </citation>
    <scope>NUCLEOTIDE SEQUENCE [LARGE SCALE GENOMIC DNA]</scope>
</reference>
<proteinExistence type="predicted"/>
<sequence length="74" mass="8302">MLPLRFRGLGRTKEVNRTDADGLILSLYKANQQDDLRLQVFRQARAPLARLEPTTGGSLQILGFTLHCAINTSY</sequence>
<keyword evidence="2" id="KW-1185">Reference proteome</keyword>
<organism evidence="1 2">
    <name type="scientific">Plakobranchus ocellatus</name>
    <dbReference type="NCBI Taxonomy" id="259542"/>
    <lineage>
        <taxon>Eukaryota</taxon>
        <taxon>Metazoa</taxon>
        <taxon>Spiralia</taxon>
        <taxon>Lophotrochozoa</taxon>
        <taxon>Mollusca</taxon>
        <taxon>Gastropoda</taxon>
        <taxon>Heterobranchia</taxon>
        <taxon>Euthyneura</taxon>
        <taxon>Panpulmonata</taxon>
        <taxon>Sacoglossa</taxon>
        <taxon>Placobranchoidea</taxon>
        <taxon>Plakobranchidae</taxon>
        <taxon>Plakobranchus</taxon>
    </lineage>
</organism>
<dbReference type="Proteomes" id="UP000735302">
    <property type="component" value="Unassembled WGS sequence"/>
</dbReference>
<gene>
    <name evidence="1" type="ORF">PoB_000219600</name>
</gene>
<name>A0AAV3XXW9_9GAST</name>
<evidence type="ECO:0000313" key="2">
    <source>
        <dbReference type="Proteomes" id="UP000735302"/>
    </source>
</evidence>